<dbReference type="RefSeq" id="WP_160952817.1">
    <property type="nucleotide sequence ID" value="NZ_WWEQ01000015.1"/>
</dbReference>
<evidence type="ECO:0000256" key="4">
    <source>
        <dbReference type="ARBA" id="ARBA00022746"/>
    </source>
</evidence>
<evidence type="ECO:0000256" key="8">
    <source>
        <dbReference type="SAM" id="Phobius"/>
    </source>
</evidence>
<evidence type="ECO:0000256" key="7">
    <source>
        <dbReference type="ARBA" id="ARBA00023235"/>
    </source>
</evidence>
<keyword evidence="3 8" id="KW-0812">Transmembrane</keyword>
<gene>
    <name evidence="9" type="ORF">GSY69_05225</name>
</gene>
<evidence type="ECO:0000313" key="9">
    <source>
        <dbReference type="EMBL" id="MYM19385.1"/>
    </source>
</evidence>
<evidence type="ECO:0000256" key="6">
    <source>
        <dbReference type="ARBA" id="ARBA00023136"/>
    </source>
</evidence>
<evidence type="ECO:0000256" key="2">
    <source>
        <dbReference type="ARBA" id="ARBA00004829"/>
    </source>
</evidence>
<name>A0A6N9H661_9MICO</name>
<protein>
    <submittedName>
        <fullName evidence="9">Lycopene cyclase domain-containing protein</fullName>
    </submittedName>
</protein>
<reference evidence="9 10" key="1">
    <citation type="submission" date="2020-01" db="EMBL/GenBank/DDBJ databases">
        <authorList>
            <person name="Deng T."/>
        </authorList>
    </citation>
    <scope>NUCLEOTIDE SEQUENCE [LARGE SCALE GENOMIC DNA]</scope>
    <source>
        <strain evidence="9 10">5221</strain>
    </source>
</reference>
<dbReference type="EMBL" id="WWEQ01000015">
    <property type="protein sequence ID" value="MYM19385.1"/>
    <property type="molecule type" value="Genomic_DNA"/>
</dbReference>
<evidence type="ECO:0000256" key="3">
    <source>
        <dbReference type="ARBA" id="ARBA00022692"/>
    </source>
</evidence>
<accession>A0A6N9H661</accession>
<keyword evidence="6 8" id="KW-0472">Membrane</keyword>
<comment type="subcellular location">
    <subcellularLocation>
        <location evidence="1">Membrane</location>
        <topology evidence="1">Multi-pass membrane protein</topology>
    </subcellularLocation>
</comment>
<evidence type="ECO:0000256" key="1">
    <source>
        <dbReference type="ARBA" id="ARBA00004141"/>
    </source>
</evidence>
<dbReference type="AlphaFoldDB" id="A0A6N9H661"/>
<dbReference type="GO" id="GO:0016020">
    <property type="term" value="C:membrane"/>
    <property type="evidence" value="ECO:0007669"/>
    <property type="project" value="UniProtKB-SubCell"/>
</dbReference>
<keyword evidence="5 8" id="KW-1133">Transmembrane helix</keyword>
<keyword evidence="4" id="KW-0125">Carotenoid biosynthesis</keyword>
<dbReference type="NCBIfam" id="TIGR03462">
    <property type="entry name" value="CarR_dom_SF"/>
    <property type="match status" value="1"/>
</dbReference>
<dbReference type="Proteomes" id="UP000469215">
    <property type="component" value="Unassembled WGS sequence"/>
</dbReference>
<evidence type="ECO:0000256" key="5">
    <source>
        <dbReference type="ARBA" id="ARBA00022989"/>
    </source>
</evidence>
<dbReference type="GO" id="GO:0016872">
    <property type="term" value="F:intramolecular lyase activity"/>
    <property type="evidence" value="ECO:0007669"/>
    <property type="project" value="InterPro"/>
</dbReference>
<organism evidence="9 10">
    <name type="scientific">Brevibacterium rongguiense</name>
    <dbReference type="NCBI Taxonomy" id="2695267"/>
    <lineage>
        <taxon>Bacteria</taxon>
        <taxon>Bacillati</taxon>
        <taxon>Actinomycetota</taxon>
        <taxon>Actinomycetes</taxon>
        <taxon>Micrococcales</taxon>
        <taxon>Brevibacteriaceae</taxon>
        <taxon>Brevibacterium</taxon>
    </lineage>
</organism>
<proteinExistence type="predicted"/>
<comment type="caution">
    <text evidence="9">The sequence shown here is derived from an EMBL/GenBank/DDBJ whole genome shotgun (WGS) entry which is preliminary data.</text>
</comment>
<dbReference type="GO" id="GO:0045436">
    <property type="term" value="F:lycopene beta cyclase activity"/>
    <property type="evidence" value="ECO:0007669"/>
    <property type="project" value="UniProtKB-ARBA"/>
</dbReference>
<evidence type="ECO:0000313" key="10">
    <source>
        <dbReference type="Proteomes" id="UP000469215"/>
    </source>
</evidence>
<keyword evidence="7" id="KW-0413">Isomerase</keyword>
<feature type="transmembrane region" description="Helical" evidence="8">
    <location>
        <begin position="35"/>
        <end position="59"/>
    </location>
</feature>
<sequence>MSLAYLGCLLASLAGMAILDWRFRLFWFACPRRAAAVHGAGVAVFIAWDLVCIAAGAFSRGPSPYLSGIMLAPEFTLEEVFFLVFLCWLAMNAYAGAKRAGARLHGAGGGPRT</sequence>
<comment type="pathway">
    <text evidence="2">Carotenoid biosynthesis.</text>
</comment>
<keyword evidence="10" id="KW-1185">Reference proteome</keyword>
<dbReference type="GO" id="GO:0016117">
    <property type="term" value="P:carotenoid biosynthetic process"/>
    <property type="evidence" value="ECO:0007669"/>
    <property type="project" value="UniProtKB-KW"/>
</dbReference>
<dbReference type="InterPro" id="IPR017825">
    <property type="entry name" value="Lycopene_cyclase_dom"/>
</dbReference>